<reference evidence="2" key="1">
    <citation type="submission" date="2022-10" db="EMBL/GenBank/DDBJ databases">
        <title>Determination and structural analysis of whole genome sequence of Sarocladium strictum F4-1.</title>
        <authorList>
            <person name="Hu L."/>
            <person name="Jiang Y."/>
        </authorList>
    </citation>
    <scope>NUCLEOTIDE SEQUENCE</scope>
    <source>
        <strain evidence="2">F4-1</strain>
    </source>
</reference>
<feature type="signal peptide" evidence="1">
    <location>
        <begin position="1"/>
        <end position="18"/>
    </location>
</feature>
<evidence type="ECO:0000313" key="2">
    <source>
        <dbReference type="EMBL" id="KAK0383094.1"/>
    </source>
</evidence>
<name>A0AA39GAR2_SARSR</name>
<organism evidence="2 3">
    <name type="scientific">Sarocladium strictum</name>
    <name type="common">Black bundle disease fungus</name>
    <name type="synonym">Acremonium strictum</name>
    <dbReference type="NCBI Taxonomy" id="5046"/>
    <lineage>
        <taxon>Eukaryota</taxon>
        <taxon>Fungi</taxon>
        <taxon>Dikarya</taxon>
        <taxon>Ascomycota</taxon>
        <taxon>Pezizomycotina</taxon>
        <taxon>Sordariomycetes</taxon>
        <taxon>Hypocreomycetidae</taxon>
        <taxon>Hypocreales</taxon>
        <taxon>Sarocladiaceae</taxon>
        <taxon>Sarocladium</taxon>
    </lineage>
</organism>
<comment type="caution">
    <text evidence="2">The sequence shown here is derived from an EMBL/GenBank/DDBJ whole genome shotgun (WGS) entry which is preliminary data.</text>
</comment>
<feature type="chain" id="PRO_5041448285" evidence="1">
    <location>
        <begin position="19"/>
        <end position="290"/>
    </location>
</feature>
<sequence length="290" mass="29007">MLFASLLMGLTTLVGVNAAALAPGGDYTSLGARTTDFKCPTQMSYCPWTKACSCSPGQSYDKSKSACVGKKITGAWPKPSLNAHGEVGVKLDAYCAASPTKVCRYDSKHEYCKAGLDTVTFVADAAIGAELDLLAGAEIDLSAGVGISADLKGICAGLSGLYLGNVVDAVALFNTANFGLGAGVKVGGGLFGSIMAQVGGYVGGASCMLGLGGCQRDCVSFCEAGCGNFIDVGGKVGGLISGLAGFCIVDGALKIVNGVGAVVSVTVDGLLCVVGKILTSLLSAFNCNCK</sequence>
<keyword evidence="3" id="KW-1185">Reference proteome</keyword>
<keyword evidence="1" id="KW-0732">Signal</keyword>
<proteinExistence type="predicted"/>
<gene>
    <name evidence="2" type="ORF">NLU13_9008</name>
</gene>
<dbReference type="EMBL" id="JAPDFR010000009">
    <property type="protein sequence ID" value="KAK0383094.1"/>
    <property type="molecule type" value="Genomic_DNA"/>
</dbReference>
<dbReference type="AlphaFoldDB" id="A0AA39GAR2"/>
<evidence type="ECO:0000313" key="3">
    <source>
        <dbReference type="Proteomes" id="UP001175261"/>
    </source>
</evidence>
<accession>A0AA39GAR2</accession>
<evidence type="ECO:0000256" key="1">
    <source>
        <dbReference type="SAM" id="SignalP"/>
    </source>
</evidence>
<protein>
    <submittedName>
        <fullName evidence="2">Uncharacterized protein</fullName>
    </submittedName>
</protein>
<dbReference type="Proteomes" id="UP001175261">
    <property type="component" value="Unassembled WGS sequence"/>
</dbReference>